<comment type="caution">
    <text evidence="1">The sequence shown here is derived from an EMBL/GenBank/DDBJ whole genome shotgun (WGS) entry which is preliminary data.</text>
</comment>
<sequence>MADSDSMNQEELRKAPDRFFDDPMEIVDAQRYRYEVKLDLLQSWLARTADGRAAGPSGQEVQAAIVALQARAEMHVDKPADAPDVHNYGVVERTDLRRYSMSSLARRISRIFRR</sequence>
<dbReference type="RefSeq" id="WP_125406854.1">
    <property type="nucleotide sequence ID" value="NZ_JBEHHI010000002.1"/>
</dbReference>
<accession>A0ABV3XV67</accession>
<evidence type="ECO:0000313" key="2">
    <source>
        <dbReference type="Proteomes" id="UP001560019"/>
    </source>
</evidence>
<protein>
    <submittedName>
        <fullName evidence="1">Phage terminase Nu1 subunit (DNA packaging protein)</fullName>
    </submittedName>
</protein>
<dbReference type="Proteomes" id="UP001560019">
    <property type="component" value="Unassembled WGS sequence"/>
</dbReference>
<proteinExistence type="predicted"/>
<gene>
    <name evidence="1" type="ORF">Ga0609869_002048</name>
</gene>
<keyword evidence="2" id="KW-1185">Reference proteome</keyword>
<name>A0ABV3XV67_9RHOB</name>
<reference evidence="1 2" key="1">
    <citation type="submission" date="2024-06" db="EMBL/GenBank/DDBJ databases">
        <title>Genome of Rhodovulum iodosum, a marine photoferrotroph.</title>
        <authorList>
            <person name="Bianchini G."/>
            <person name="Nikeleit V."/>
            <person name="Kappler A."/>
            <person name="Bryce C."/>
            <person name="Sanchez-Baracaldo P."/>
        </authorList>
    </citation>
    <scope>NUCLEOTIDE SEQUENCE [LARGE SCALE GENOMIC DNA]</scope>
    <source>
        <strain evidence="1 2">UT/N1</strain>
    </source>
</reference>
<organism evidence="1 2">
    <name type="scientific">Rhodovulum iodosum</name>
    <dbReference type="NCBI Taxonomy" id="68291"/>
    <lineage>
        <taxon>Bacteria</taxon>
        <taxon>Pseudomonadati</taxon>
        <taxon>Pseudomonadota</taxon>
        <taxon>Alphaproteobacteria</taxon>
        <taxon>Rhodobacterales</taxon>
        <taxon>Paracoccaceae</taxon>
        <taxon>Rhodovulum</taxon>
    </lineage>
</organism>
<evidence type="ECO:0000313" key="1">
    <source>
        <dbReference type="EMBL" id="MEX5728695.1"/>
    </source>
</evidence>
<dbReference type="EMBL" id="JBEHHI010000002">
    <property type="protein sequence ID" value="MEX5728695.1"/>
    <property type="molecule type" value="Genomic_DNA"/>
</dbReference>